<evidence type="ECO:0008006" key="4">
    <source>
        <dbReference type="Google" id="ProtNLM"/>
    </source>
</evidence>
<feature type="chain" id="PRO_5022083235" description="IPT/TIG domain protein" evidence="1">
    <location>
        <begin position="28"/>
        <end position="1212"/>
    </location>
</feature>
<accession>A0A518GF26</accession>
<proteinExistence type="predicted"/>
<feature type="signal peptide" evidence="1">
    <location>
        <begin position="1"/>
        <end position="27"/>
    </location>
</feature>
<protein>
    <recommendedName>
        <fullName evidence="4">IPT/TIG domain protein</fullName>
    </recommendedName>
</protein>
<keyword evidence="1" id="KW-0732">Signal</keyword>
<keyword evidence="3" id="KW-1185">Reference proteome</keyword>
<dbReference type="KEGG" id="ahel:Q31a_55930"/>
<name>A0A518GF26_9BACT</name>
<sequence precursor="true">MVQSLRPIAWALISLIITQSFAPPAWADNPLWDKIKQLGPRQGHPPETSRDGALEELASNIDWLEHELDQWGTVVPKTPDVWGEARLTQYRYEVEQQLKNEINGFQKDHLSGAQFVSDEAALSAAMSFNFAPAGNTVRPLPISSALNNTTVTVPGGTAAEASESGINISSTIADTTLGNSFLPSPPILGFTSGIKLEQTEQLNQLKGYLDHLNALRRINEGDDVSDAPGYSLSLVRIPISILPGTHSREGYGAEITVTATAEIGPDLLLPTFRDFVINDLVDQWSIPLTRFLNDDPHVSREALDSFTAYEQDLQGWTQWAVPAAPLFVDIFHKLNYMISEQPQFGQQVSHALKGIESEFYDAGSNYFMIDAPEIQQLMAMHPVRFLRESYTVLKPIEGLEAIQEMSPRIDSGSIASAQPLDSTGYTYSDTEGKTGAIWGAFYQGTKLATASLESSSEQEMPGLSMLPDAQSREATRKFEEAKLSQERQLLDALWQRFQDLERHIKSIEKSGEKLASYESIPSHQGRKSTLPFPPSQLTTVMSIDQSAHVANWAYQAFKSDIINRQIVHITDVQALLRSEFSAAYERLSLESAQHLWDRESGGQRELYLAIRRNDSNTIRSIRNDFLEAISRDPALNPSPHPSRFNAHLEDLVPSNFHNAPIAWGVYVESILLNERLREDMQQTANSAGGNMAPHYWMPFFGPNPSLEARQAFADYVQAKWPIKIFTVDPVSTEQNIADFSAVSRQMQLAIAMSVAGGELGVGAALNTLRKIKREMATVDLNRTVVGFSHTDNSFGWQFYPRFQNAPVESNLKVFFRDLVAGGPTDDQLLRSRQIEPGIRECTALVLMPSFVPSVRFDTRGNWFKLTRPGHTAISVKENLEYSRSIEAMRNNALACVRHPDRYRPGELERLLQRVNQLDATLPLQTLHCQVPMENSLGGFEILSNGTRELSPELLGWYGTPGYDSAKGATVFLVGDNFNVRQTAVLAGNRQIQIDSMLSRQVIQVHLPPNLPILKDSRLAQMAPGDYSGYVDIHLATPYGVSGHMLLPAVQPEKQAAPTGIVFRNGYLSALGKISVTSAAPPASATHQLESLEFEDNSTISLQLPALDALSGTATLKVQLYQSLATGLQLVDLGSAVSLTGEISTDTHVLTIPREELAKLQAPLKSFLGQQVSDRQLRNDKRAFALTGTLTIGNLVSDEPVTGHIPLTITLSN</sequence>
<dbReference type="RefSeq" id="WP_145084240.1">
    <property type="nucleotide sequence ID" value="NZ_CP036298.1"/>
</dbReference>
<dbReference type="OrthoDB" id="212007at2"/>
<gene>
    <name evidence="2" type="ORF">Q31a_55930</name>
</gene>
<evidence type="ECO:0000256" key="1">
    <source>
        <dbReference type="SAM" id="SignalP"/>
    </source>
</evidence>
<reference evidence="2 3" key="1">
    <citation type="submission" date="2019-02" db="EMBL/GenBank/DDBJ databases">
        <title>Deep-cultivation of Planctomycetes and their phenomic and genomic characterization uncovers novel biology.</title>
        <authorList>
            <person name="Wiegand S."/>
            <person name="Jogler M."/>
            <person name="Boedeker C."/>
            <person name="Pinto D."/>
            <person name="Vollmers J."/>
            <person name="Rivas-Marin E."/>
            <person name="Kohn T."/>
            <person name="Peeters S.H."/>
            <person name="Heuer A."/>
            <person name="Rast P."/>
            <person name="Oberbeckmann S."/>
            <person name="Bunk B."/>
            <person name="Jeske O."/>
            <person name="Meyerdierks A."/>
            <person name="Storesund J.E."/>
            <person name="Kallscheuer N."/>
            <person name="Luecker S."/>
            <person name="Lage O.M."/>
            <person name="Pohl T."/>
            <person name="Merkel B.J."/>
            <person name="Hornburger P."/>
            <person name="Mueller R.-W."/>
            <person name="Bruemmer F."/>
            <person name="Labrenz M."/>
            <person name="Spormann A.M."/>
            <person name="Op den Camp H."/>
            <person name="Overmann J."/>
            <person name="Amann R."/>
            <person name="Jetten M.S.M."/>
            <person name="Mascher T."/>
            <person name="Medema M.H."/>
            <person name="Devos D.P."/>
            <person name="Kaster A.-K."/>
            <person name="Ovreas L."/>
            <person name="Rohde M."/>
            <person name="Galperin M.Y."/>
            <person name="Jogler C."/>
        </authorList>
    </citation>
    <scope>NUCLEOTIDE SEQUENCE [LARGE SCALE GENOMIC DNA]</scope>
    <source>
        <strain evidence="2 3">Q31a</strain>
    </source>
</reference>
<dbReference type="EMBL" id="CP036298">
    <property type="protein sequence ID" value="QDV27205.1"/>
    <property type="molecule type" value="Genomic_DNA"/>
</dbReference>
<organism evidence="2 3">
    <name type="scientific">Aureliella helgolandensis</name>
    <dbReference type="NCBI Taxonomy" id="2527968"/>
    <lineage>
        <taxon>Bacteria</taxon>
        <taxon>Pseudomonadati</taxon>
        <taxon>Planctomycetota</taxon>
        <taxon>Planctomycetia</taxon>
        <taxon>Pirellulales</taxon>
        <taxon>Pirellulaceae</taxon>
        <taxon>Aureliella</taxon>
    </lineage>
</organism>
<evidence type="ECO:0000313" key="2">
    <source>
        <dbReference type="EMBL" id="QDV27205.1"/>
    </source>
</evidence>
<evidence type="ECO:0000313" key="3">
    <source>
        <dbReference type="Proteomes" id="UP000318017"/>
    </source>
</evidence>
<dbReference type="Proteomes" id="UP000318017">
    <property type="component" value="Chromosome"/>
</dbReference>
<dbReference type="AlphaFoldDB" id="A0A518GF26"/>